<evidence type="ECO:0000256" key="6">
    <source>
        <dbReference type="ARBA" id="ARBA00038503"/>
    </source>
</evidence>
<evidence type="ECO:0000256" key="8">
    <source>
        <dbReference type="SAM" id="MobiDB-lite"/>
    </source>
</evidence>
<keyword evidence="10" id="KW-1185">Reference proteome</keyword>
<evidence type="ECO:0000256" key="1">
    <source>
        <dbReference type="ARBA" id="ARBA00004604"/>
    </source>
</evidence>
<keyword evidence="3" id="KW-0698">rRNA processing</keyword>
<feature type="compositionally biased region" description="Basic and acidic residues" evidence="8">
    <location>
        <begin position="176"/>
        <end position="187"/>
    </location>
</feature>
<reference evidence="9" key="3">
    <citation type="submission" date="2025-09" db="UniProtKB">
        <authorList>
            <consortium name="Ensembl"/>
        </authorList>
    </citation>
    <scope>IDENTIFICATION</scope>
</reference>
<dbReference type="Pfam" id="PF04900">
    <property type="entry name" value="Fcf1"/>
    <property type="match status" value="1"/>
</dbReference>
<evidence type="ECO:0000256" key="4">
    <source>
        <dbReference type="ARBA" id="ARBA00023242"/>
    </source>
</evidence>
<reference evidence="9 10" key="1">
    <citation type="submission" date="2022-01" db="EMBL/GenBank/DDBJ databases">
        <title>A chromosome-scale genome assembly of the false clownfish, Amphiprion ocellaris.</title>
        <authorList>
            <person name="Ryu T."/>
        </authorList>
    </citation>
    <scope>NUCLEOTIDE SEQUENCE [LARGE SCALE GENOMIC DNA]</scope>
</reference>
<dbReference type="InterPro" id="IPR029060">
    <property type="entry name" value="PIN-like_dom_sf"/>
</dbReference>
<keyword evidence="2" id="KW-0690">Ribosome biogenesis</keyword>
<evidence type="ECO:0000313" key="9">
    <source>
        <dbReference type="Ensembl" id="ENSAOCP00000066275.1"/>
    </source>
</evidence>
<dbReference type="CDD" id="cd09866">
    <property type="entry name" value="PIN_Fcf1-Utp23-H"/>
    <property type="match status" value="1"/>
</dbReference>
<name>A0AAQ5ZR69_AMPOC</name>
<feature type="compositionally biased region" description="Basic and acidic residues" evidence="8">
    <location>
        <begin position="224"/>
        <end position="257"/>
    </location>
</feature>
<dbReference type="GO" id="GO:0006364">
    <property type="term" value="P:rRNA processing"/>
    <property type="evidence" value="ECO:0007669"/>
    <property type="project" value="UniProtKB-KW"/>
</dbReference>
<comment type="subcellular location">
    <subcellularLocation>
        <location evidence="1">Nucleus</location>
        <location evidence="1">Nucleolus</location>
    </subcellularLocation>
</comment>
<dbReference type="PANTHER" id="PTHR12416">
    <property type="entry name" value="RRNA-PROCESSING PROTEIN UTP23 HOMOLOG"/>
    <property type="match status" value="1"/>
</dbReference>
<comment type="similarity">
    <text evidence="6">Belongs to the UTP23/FCF1 family. UTP23 subfamily.</text>
</comment>
<keyword evidence="4" id="KW-0539">Nucleus</keyword>
<sequence>MKIKRQKQAKKSISFYKYNFSFREPFQILLDGTFCQAALKNKIQIKEQLPKYLMGEVQLCTTSCALKELEVLGKQLYGAKIILQRFQVRKCPHVKDPVSASECFLSMLQETNPQHYFIATQFSAPYSSIIGPHSDLRPEEDPRRPAALHRPQHHSPGQSQPRVAATRAGRPAGGAGEREPAAEHQQPEEAAGPRPDGRREKREEEEEETEQPQPSELPEEEEEERRSDGAAEEDRGGREEETQPTQEKKNGGRKQDGRLNVLI</sequence>
<accession>A0AAQ5ZR69</accession>
<dbReference type="Gene3D" id="3.40.50.1010">
    <property type="entry name" value="5'-nuclease"/>
    <property type="match status" value="1"/>
</dbReference>
<proteinExistence type="inferred from homology"/>
<dbReference type="Ensembl" id="ENSAOCT00000040974.1">
    <property type="protein sequence ID" value="ENSAOCP00000066275.1"/>
    <property type="gene ID" value="ENSAOCG00000025642.1"/>
</dbReference>
<feature type="compositionally biased region" description="Low complexity" evidence="8">
    <location>
        <begin position="161"/>
        <end position="170"/>
    </location>
</feature>
<dbReference type="GeneTree" id="ENSGT00940000153117"/>
<dbReference type="Proteomes" id="UP001501940">
    <property type="component" value="Chromosome 15"/>
</dbReference>
<dbReference type="FunFam" id="3.40.50.1010:FF:000006">
    <property type="entry name" value="rRNA-processing protein UTP23 homolog"/>
    <property type="match status" value="1"/>
</dbReference>
<dbReference type="AlphaFoldDB" id="A0AAQ5ZR69"/>
<evidence type="ECO:0000256" key="7">
    <source>
        <dbReference type="ARBA" id="ARBA00071400"/>
    </source>
</evidence>
<feature type="region of interest" description="Disordered" evidence="8">
    <location>
        <begin position="129"/>
        <end position="263"/>
    </location>
</feature>
<organism evidence="9 10">
    <name type="scientific">Amphiprion ocellaris</name>
    <name type="common">Clown anemonefish</name>
    <dbReference type="NCBI Taxonomy" id="80972"/>
    <lineage>
        <taxon>Eukaryota</taxon>
        <taxon>Metazoa</taxon>
        <taxon>Chordata</taxon>
        <taxon>Craniata</taxon>
        <taxon>Vertebrata</taxon>
        <taxon>Euteleostomi</taxon>
        <taxon>Actinopterygii</taxon>
        <taxon>Neopterygii</taxon>
        <taxon>Teleostei</taxon>
        <taxon>Neoteleostei</taxon>
        <taxon>Acanthomorphata</taxon>
        <taxon>Ovalentaria</taxon>
        <taxon>Pomacentridae</taxon>
        <taxon>Amphiprion</taxon>
    </lineage>
</organism>
<dbReference type="SUPFAM" id="SSF88723">
    <property type="entry name" value="PIN domain-like"/>
    <property type="match status" value="1"/>
</dbReference>
<evidence type="ECO:0000256" key="5">
    <source>
        <dbReference type="ARBA" id="ARBA00037300"/>
    </source>
</evidence>
<comment type="function">
    <text evidence="5">Involved in rRNA-processing and ribosome biogenesis.</text>
</comment>
<evidence type="ECO:0000313" key="10">
    <source>
        <dbReference type="Proteomes" id="UP001501940"/>
    </source>
</evidence>
<feature type="compositionally biased region" description="Basic and acidic residues" evidence="8">
    <location>
        <begin position="134"/>
        <end position="144"/>
    </location>
</feature>
<protein>
    <recommendedName>
        <fullName evidence="7">rRNA-processing protein UTP23 homolog</fullName>
    </recommendedName>
</protein>
<dbReference type="GO" id="GO:0032040">
    <property type="term" value="C:small-subunit processome"/>
    <property type="evidence" value="ECO:0007669"/>
    <property type="project" value="InterPro"/>
</dbReference>
<evidence type="ECO:0000256" key="3">
    <source>
        <dbReference type="ARBA" id="ARBA00022552"/>
    </source>
</evidence>
<dbReference type="InterPro" id="IPR006984">
    <property type="entry name" value="Fcf1/UTP23"/>
</dbReference>
<reference evidence="9" key="2">
    <citation type="submission" date="2025-08" db="UniProtKB">
        <authorList>
            <consortium name="Ensembl"/>
        </authorList>
    </citation>
    <scope>IDENTIFICATION</scope>
</reference>
<evidence type="ECO:0000256" key="2">
    <source>
        <dbReference type="ARBA" id="ARBA00022517"/>
    </source>
</evidence>